<dbReference type="EMBL" id="LAZR01040888">
    <property type="protein sequence ID" value="KKL13357.1"/>
    <property type="molecule type" value="Genomic_DNA"/>
</dbReference>
<dbReference type="SMART" id="SM00470">
    <property type="entry name" value="ParB"/>
    <property type="match status" value="1"/>
</dbReference>
<evidence type="ECO:0000256" key="1">
    <source>
        <dbReference type="SAM" id="MobiDB-lite"/>
    </source>
</evidence>
<feature type="domain" description="ParB-like N-terminal" evidence="2">
    <location>
        <begin position="99"/>
        <end position="186"/>
    </location>
</feature>
<protein>
    <recommendedName>
        <fullName evidence="2">ParB-like N-terminal domain-containing protein</fullName>
    </recommendedName>
</protein>
<dbReference type="Pfam" id="PF02195">
    <property type="entry name" value="ParB_N"/>
    <property type="match status" value="1"/>
</dbReference>
<organism evidence="3">
    <name type="scientific">marine sediment metagenome</name>
    <dbReference type="NCBI Taxonomy" id="412755"/>
    <lineage>
        <taxon>unclassified sequences</taxon>
        <taxon>metagenomes</taxon>
        <taxon>ecological metagenomes</taxon>
    </lineage>
</organism>
<name>A0A0F9BHQ2_9ZZZZ</name>
<reference evidence="3" key="1">
    <citation type="journal article" date="2015" name="Nature">
        <title>Complex archaea that bridge the gap between prokaryotes and eukaryotes.</title>
        <authorList>
            <person name="Spang A."/>
            <person name="Saw J.H."/>
            <person name="Jorgensen S.L."/>
            <person name="Zaremba-Niedzwiedzka K."/>
            <person name="Martijn J."/>
            <person name="Lind A.E."/>
            <person name="van Eijk R."/>
            <person name="Schleper C."/>
            <person name="Guy L."/>
            <person name="Ettema T.J."/>
        </authorList>
    </citation>
    <scope>NUCLEOTIDE SEQUENCE</scope>
</reference>
<feature type="non-terminal residue" evidence="3">
    <location>
        <position position="489"/>
    </location>
</feature>
<dbReference type="SUPFAM" id="SSF110849">
    <property type="entry name" value="ParB/Sulfiredoxin"/>
    <property type="match status" value="1"/>
</dbReference>
<feature type="non-terminal residue" evidence="3">
    <location>
        <position position="1"/>
    </location>
</feature>
<gene>
    <name evidence="3" type="ORF">LCGC14_2526570</name>
</gene>
<feature type="compositionally biased region" description="Pro residues" evidence="1">
    <location>
        <begin position="284"/>
        <end position="297"/>
    </location>
</feature>
<feature type="compositionally biased region" description="Basic residues" evidence="1">
    <location>
        <begin position="303"/>
        <end position="314"/>
    </location>
</feature>
<feature type="region of interest" description="Disordered" evidence="1">
    <location>
        <begin position="284"/>
        <end position="314"/>
    </location>
</feature>
<dbReference type="AlphaFoldDB" id="A0A0F9BHQ2"/>
<evidence type="ECO:0000313" key="3">
    <source>
        <dbReference type="EMBL" id="KKL13357.1"/>
    </source>
</evidence>
<sequence length="489" mass="53355">DPKTGNWYQPMKLPSELQEFLDDERGALGLEPEEIQPEQVKREGATPPVGDVEAVARAYPVVGDTVGGLIVRPDIPNQASIEATFGQDFEILEGIREIPTVDTGEVTSPTFVSASERERTERLAEEIKESGEIDPLILAVDAKGDYILEGSHRYDALRLLGITSFPAQVVLDTRSIAEAAPVTPEVPAPTAEEAAAEPAVTPELEELDAASEALIGAGVRLGLNEESIREGAKALARLDNQTVPEAQHVAEATQYLNPQFEVPQARQERFDAFNRAVAPEVAPAPAPIKPKTLPPAPKEVVARRKRNRTSVPKRSKQDVAAIVSAFATYLNSPTTANAMALTEKLRTEERSKRIMRFTNRLRELVVNEGLTKSEAIKQAADETLRGELPSVDPNFFQEVTNEVRDALMDHVYYVLQAENDLGFELLSTYTALSNALAGKPIPRTPGRRGGSAFTRLQRVFGGGAQPLMPALDMVAKQRKPLSDIVRGMY</sequence>
<dbReference type="InterPro" id="IPR003115">
    <property type="entry name" value="ParB_N"/>
</dbReference>
<accession>A0A0F9BHQ2</accession>
<proteinExistence type="predicted"/>
<comment type="caution">
    <text evidence="3">The sequence shown here is derived from an EMBL/GenBank/DDBJ whole genome shotgun (WGS) entry which is preliminary data.</text>
</comment>
<evidence type="ECO:0000259" key="2">
    <source>
        <dbReference type="SMART" id="SM00470"/>
    </source>
</evidence>
<dbReference type="Gene3D" id="3.90.1530.10">
    <property type="entry name" value="Conserved hypothetical protein from pyrococcus furiosus pfu- 392566-001, ParB domain"/>
    <property type="match status" value="1"/>
</dbReference>
<dbReference type="InterPro" id="IPR036086">
    <property type="entry name" value="ParB/Sulfiredoxin_sf"/>
</dbReference>